<keyword evidence="1" id="KW-0808">Transferase</keyword>
<dbReference type="InterPro" id="IPR016181">
    <property type="entry name" value="Acyl_CoA_acyltransferase"/>
</dbReference>
<dbReference type="InterPro" id="IPR000182">
    <property type="entry name" value="GNAT_dom"/>
</dbReference>
<dbReference type="AlphaFoldDB" id="A0A2S6EZW6"/>
<dbReference type="GO" id="GO:0016747">
    <property type="term" value="F:acyltransferase activity, transferring groups other than amino-acyl groups"/>
    <property type="evidence" value="ECO:0007669"/>
    <property type="project" value="InterPro"/>
</dbReference>
<name>A0A2S6EZW6_LEGPN</name>
<evidence type="ECO:0000313" key="1">
    <source>
        <dbReference type="EMBL" id="PPK30721.1"/>
    </source>
</evidence>
<dbReference type="OrthoDB" id="9787920at2"/>
<evidence type="ECO:0000313" key="2">
    <source>
        <dbReference type="Proteomes" id="UP000239239"/>
    </source>
</evidence>
<sequence>MNYQFELVVDTKLLEQQDKMIRDGIVNFNAPFTGSKPERYSIYVKDNENNIVGGAIVYAHKSSIYVDVLWVSEKYRGQGIGAELLRSVETEAVKRGILESTLDTFSFQAEGFYLKQGYKHLGTIKNYLEGHDRIYLRKKLK</sequence>
<organism evidence="1 2">
    <name type="scientific">Legionella pneumophila</name>
    <dbReference type="NCBI Taxonomy" id="446"/>
    <lineage>
        <taxon>Bacteria</taxon>
        <taxon>Pseudomonadati</taxon>
        <taxon>Pseudomonadota</taxon>
        <taxon>Gammaproteobacteria</taxon>
        <taxon>Legionellales</taxon>
        <taxon>Legionellaceae</taxon>
        <taxon>Legionella</taxon>
    </lineage>
</organism>
<dbReference type="PROSITE" id="PS51186">
    <property type="entry name" value="GNAT"/>
    <property type="match status" value="1"/>
</dbReference>
<gene>
    <name evidence="1" type="ORF">C3928_08125</name>
</gene>
<dbReference type="Pfam" id="PF13508">
    <property type="entry name" value="Acetyltransf_7"/>
    <property type="match status" value="1"/>
</dbReference>
<dbReference type="Proteomes" id="UP000239239">
    <property type="component" value="Unassembled WGS sequence"/>
</dbReference>
<dbReference type="EMBL" id="PQWY01000011">
    <property type="protein sequence ID" value="PPK30721.1"/>
    <property type="molecule type" value="Genomic_DNA"/>
</dbReference>
<dbReference type="CDD" id="cd04301">
    <property type="entry name" value="NAT_SF"/>
    <property type="match status" value="1"/>
</dbReference>
<accession>A0A2S6EZW6</accession>
<dbReference type="SUPFAM" id="SSF55729">
    <property type="entry name" value="Acyl-CoA N-acyltransferases (Nat)"/>
    <property type="match status" value="1"/>
</dbReference>
<protein>
    <submittedName>
        <fullName evidence="1">N-acetyltransferase</fullName>
    </submittedName>
</protein>
<dbReference type="Gene3D" id="3.40.630.30">
    <property type="match status" value="1"/>
</dbReference>
<comment type="caution">
    <text evidence="1">The sequence shown here is derived from an EMBL/GenBank/DDBJ whole genome shotgun (WGS) entry which is preliminary data.</text>
</comment>
<proteinExistence type="predicted"/>
<reference evidence="1 2" key="1">
    <citation type="submission" date="2018-02" db="EMBL/GenBank/DDBJ databases">
        <title>Draft genome sequences of four Legionella pneumophila clinical strains isolated in Ontario.</title>
        <authorList>
            <person name="Fortuna A."/>
            <person name="Ramnarine R."/>
            <person name="Li A."/>
            <person name="Frantz C."/>
            <person name="Mallo G."/>
        </authorList>
    </citation>
    <scope>NUCLEOTIDE SEQUENCE [LARGE SCALE GENOMIC DNA]</scope>
    <source>
        <strain evidence="1 2">LG61</strain>
    </source>
</reference>
<dbReference type="RefSeq" id="WP_027227104.1">
    <property type="nucleotide sequence ID" value="NZ_CP017601.1"/>
</dbReference>